<dbReference type="EC" id="2.7.4.16" evidence="2"/>
<feature type="binding site" evidence="2">
    <location>
        <position position="46"/>
    </location>
    <ligand>
        <name>Mg(2+)</name>
        <dbReference type="ChEBI" id="CHEBI:18420"/>
        <label>1</label>
    </ligand>
</feature>
<gene>
    <name evidence="2 5" type="primary">thiL</name>
    <name evidence="5" type="ORF">FIV46_01160</name>
</gene>
<keyword evidence="1 2" id="KW-0784">Thiamine biosynthesis</keyword>
<dbReference type="GO" id="GO:0000287">
    <property type="term" value="F:magnesium ion binding"/>
    <property type="evidence" value="ECO:0007669"/>
    <property type="project" value="UniProtKB-UniRule"/>
</dbReference>
<accession>A0A501PSF2</accession>
<feature type="binding site" evidence="2">
    <location>
        <position position="29"/>
    </location>
    <ligand>
        <name>Mg(2+)</name>
        <dbReference type="ChEBI" id="CHEBI:18420"/>
        <label>4</label>
    </ligand>
</feature>
<dbReference type="SUPFAM" id="SSF56042">
    <property type="entry name" value="PurM C-terminal domain-like"/>
    <property type="match status" value="1"/>
</dbReference>
<feature type="binding site" evidence="2">
    <location>
        <position position="53"/>
    </location>
    <ligand>
        <name>substrate</name>
    </ligand>
</feature>
<comment type="caution">
    <text evidence="2">Lacks conserved residue(s) required for the propagation of feature annotation.</text>
</comment>
<dbReference type="OrthoDB" id="9802811at2"/>
<dbReference type="InterPro" id="IPR036676">
    <property type="entry name" value="PurM-like_C_sf"/>
</dbReference>
<proteinExistence type="inferred from homology"/>
<keyword evidence="2" id="KW-0067">ATP-binding</keyword>
<keyword evidence="2" id="KW-0479">Metal-binding</keyword>
<evidence type="ECO:0000256" key="2">
    <source>
        <dbReference type="HAMAP-Rule" id="MF_02128"/>
    </source>
</evidence>
<comment type="caution">
    <text evidence="5">The sequence shown here is derived from an EMBL/GenBank/DDBJ whole genome shotgun (WGS) entry which is preliminary data.</text>
</comment>
<keyword evidence="2 5" id="KW-0418">Kinase</keyword>
<dbReference type="GO" id="GO:0009228">
    <property type="term" value="P:thiamine biosynthetic process"/>
    <property type="evidence" value="ECO:0007669"/>
    <property type="project" value="UniProtKB-KW"/>
</dbReference>
<keyword evidence="2" id="KW-0547">Nucleotide-binding</keyword>
<feature type="binding site" evidence="2">
    <location>
        <position position="220"/>
    </location>
    <ligand>
        <name>ATP</name>
        <dbReference type="ChEBI" id="CHEBI:30616"/>
    </ligand>
</feature>
<comment type="similarity">
    <text evidence="2">Belongs to the thiamine-monophosphate kinase family.</text>
</comment>
<dbReference type="PANTHER" id="PTHR30270">
    <property type="entry name" value="THIAMINE-MONOPHOSPHATE KINASE"/>
    <property type="match status" value="1"/>
</dbReference>
<dbReference type="InterPro" id="IPR016188">
    <property type="entry name" value="PurM-like_N"/>
</dbReference>
<comment type="catalytic activity">
    <reaction evidence="2">
        <text>thiamine phosphate + ATP = thiamine diphosphate + ADP</text>
        <dbReference type="Rhea" id="RHEA:15913"/>
        <dbReference type="ChEBI" id="CHEBI:30616"/>
        <dbReference type="ChEBI" id="CHEBI:37575"/>
        <dbReference type="ChEBI" id="CHEBI:58937"/>
        <dbReference type="ChEBI" id="CHEBI:456216"/>
        <dbReference type="EC" id="2.7.4.16"/>
    </reaction>
</comment>
<sequence>MSAGEFDLIENYFAPLASKGPPAFGLQDDAAVFHPPTGQDMVFTKDALVAGVHFLESDPPELVAKKALRVNLSDLASMGAQPLGYLLAIALPKSFDADHRESWVRQFTSGLGEDQKEYGLSLFGGDTVSTPGPLTISLTAIGAVDKGRALHRFGAHDGDHVFVSGSLGDAALGLAILQGVLQEENPDVRRFLTERYHLPRPRLALGQKLRCIASAAMDISDGLMADLAHLCDASGVGAQIFDFNLPVSGAAGKVLERLPNYKSRVWSGGDDYELLFTVPAKNVATIARLSEELGLALTEIGQITADRHIRLLDENWHSVEGAGEKSGYRHF</sequence>
<feature type="domain" description="PurM-like N-terminal" evidence="3">
    <location>
        <begin position="28"/>
        <end position="144"/>
    </location>
</feature>
<organism evidence="5 6">
    <name type="scientific">Emcibacter nanhaiensis</name>
    <dbReference type="NCBI Taxonomy" id="1505037"/>
    <lineage>
        <taxon>Bacteria</taxon>
        <taxon>Pseudomonadati</taxon>
        <taxon>Pseudomonadota</taxon>
        <taxon>Alphaproteobacteria</taxon>
        <taxon>Emcibacterales</taxon>
        <taxon>Emcibacteraceae</taxon>
        <taxon>Emcibacter</taxon>
    </lineage>
</organism>
<dbReference type="NCBIfam" id="TIGR01379">
    <property type="entry name" value="thiL"/>
    <property type="match status" value="1"/>
</dbReference>
<evidence type="ECO:0000313" key="5">
    <source>
        <dbReference type="EMBL" id="TPD62716.1"/>
    </source>
</evidence>
<comment type="pathway">
    <text evidence="2">Cofactor biosynthesis; thiamine diphosphate biosynthesis; thiamine diphosphate from thiamine phosphate: step 1/1.</text>
</comment>
<reference evidence="6" key="1">
    <citation type="submission" date="2019-06" db="EMBL/GenBank/DDBJ databases">
        <title>The complete genome of Emcibacter congregatus ZYLT.</title>
        <authorList>
            <person name="Zhao Z."/>
        </authorList>
    </citation>
    <scope>NUCLEOTIDE SEQUENCE [LARGE SCALE GENOMIC DNA]</scope>
    <source>
        <strain evidence="6">MCCC 1A06723</strain>
    </source>
</reference>
<feature type="binding site" evidence="2">
    <location>
        <position position="270"/>
    </location>
    <ligand>
        <name>substrate</name>
    </ligand>
</feature>
<evidence type="ECO:0000256" key="1">
    <source>
        <dbReference type="ARBA" id="ARBA00022977"/>
    </source>
</evidence>
<feature type="binding site" evidence="2">
    <location>
        <position position="221"/>
    </location>
    <ligand>
        <name>Mg(2+)</name>
        <dbReference type="ChEBI" id="CHEBI:18420"/>
        <label>5</label>
    </ligand>
</feature>
<comment type="function">
    <text evidence="2">Catalyzes the ATP-dependent phosphorylation of thiamine-monophosphate (TMP) to form thiamine-pyrophosphate (TPP), the active form of vitamin B1.</text>
</comment>
<evidence type="ECO:0000313" key="6">
    <source>
        <dbReference type="Proteomes" id="UP000319148"/>
    </source>
</evidence>
<dbReference type="GO" id="GO:0009229">
    <property type="term" value="P:thiamine diphosphate biosynthetic process"/>
    <property type="evidence" value="ECO:0007669"/>
    <property type="project" value="UniProtKB-UniRule"/>
</dbReference>
<keyword evidence="6" id="KW-1185">Reference proteome</keyword>
<dbReference type="Proteomes" id="UP000319148">
    <property type="component" value="Unassembled WGS sequence"/>
</dbReference>
<feature type="binding site" evidence="2">
    <location>
        <position position="74"/>
    </location>
    <ligand>
        <name>Mg(2+)</name>
        <dbReference type="ChEBI" id="CHEBI:18420"/>
        <label>3</label>
    </ligand>
</feature>
<feature type="binding site" evidence="2">
    <location>
        <position position="46"/>
    </location>
    <ligand>
        <name>Mg(2+)</name>
        <dbReference type="ChEBI" id="CHEBI:18420"/>
        <label>2</label>
    </ligand>
</feature>
<dbReference type="Gene3D" id="3.30.1330.10">
    <property type="entry name" value="PurM-like, N-terminal domain"/>
    <property type="match status" value="1"/>
</dbReference>
<dbReference type="EMBL" id="VFIY01000004">
    <property type="protein sequence ID" value="TPD62716.1"/>
    <property type="molecule type" value="Genomic_DNA"/>
</dbReference>
<keyword evidence="2" id="KW-0460">Magnesium</keyword>
<feature type="binding site" evidence="2">
    <location>
        <position position="29"/>
    </location>
    <ligand>
        <name>Mg(2+)</name>
        <dbReference type="ChEBI" id="CHEBI:18420"/>
        <label>3</label>
    </ligand>
</feature>
<feature type="domain" description="PurM-like C-terminal" evidence="4">
    <location>
        <begin position="157"/>
        <end position="311"/>
    </location>
</feature>
<feature type="binding site" evidence="2">
    <location>
        <position position="44"/>
    </location>
    <ligand>
        <name>Mg(2+)</name>
        <dbReference type="ChEBI" id="CHEBI:18420"/>
        <label>4</label>
    </ligand>
</feature>
<dbReference type="AlphaFoldDB" id="A0A501PSF2"/>
<feature type="binding site" evidence="2">
    <location>
        <position position="152"/>
    </location>
    <ligand>
        <name>ATP</name>
        <dbReference type="ChEBI" id="CHEBI:30616"/>
    </ligand>
</feature>
<dbReference type="GO" id="GO:0009030">
    <property type="term" value="F:thiamine-phosphate kinase activity"/>
    <property type="evidence" value="ECO:0007669"/>
    <property type="project" value="UniProtKB-UniRule"/>
</dbReference>
<protein>
    <recommendedName>
        <fullName evidence="2">Thiamine-monophosphate kinase</fullName>
        <shortName evidence="2">TMP kinase</shortName>
        <shortName evidence="2">Thiamine-phosphate kinase</shortName>
        <ecNumber evidence="2">2.7.4.16</ecNumber>
    </recommendedName>
</protein>
<name>A0A501PSF2_9PROT</name>
<dbReference type="InterPro" id="IPR006283">
    <property type="entry name" value="ThiL-like"/>
</dbReference>
<dbReference type="GO" id="GO:0005524">
    <property type="term" value="F:ATP binding"/>
    <property type="evidence" value="ECO:0007669"/>
    <property type="project" value="UniProtKB-UniRule"/>
</dbReference>
<dbReference type="PIRSF" id="PIRSF005303">
    <property type="entry name" value="Thiam_monoph_kin"/>
    <property type="match status" value="1"/>
</dbReference>
<comment type="miscellaneous">
    <text evidence="2">Reaction mechanism of ThiL seems to utilize a direct, inline transfer of the gamma-phosphate of ATP to TMP rather than a phosphorylated enzyme intermediate.</text>
</comment>
<dbReference type="PANTHER" id="PTHR30270:SF0">
    <property type="entry name" value="THIAMINE-MONOPHOSPHATE KINASE"/>
    <property type="match status" value="1"/>
</dbReference>
<dbReference type="Gene3D" id="3.90.650.10">
    <property type="entry name" value="PurM-like C-terminal domain"/>
    <property type="match status" value="1"/>
</dbReference>
<feature type="binding site" evidence="2">
    <location>
        <position position="218"/>
    </location>
    <ligand>
        <name>Mg(2+)</name>
        <dbReference type="ChEBI" id="CHEBI:18420"/>
        <label>3</label>
    </ligand>
</feature>
<keyword evidence="2 5" id="KW-0808">Transferase</keyword>
<dbReference type="InterPro" id="IPR036921">
    <property type="entry name" value="PurM-like_N_sf"/>
</dbReference>
<evidence type="ECO:0000259" key="3">
    <source>
        <dbReference type="Pfam" id="PF00586"/>
    </source>
</evidence>
<dbReference type="RefSeq" id="WP_139937966.1">
    <property type="nucleotide sequence ID" value="NZ_JBHSYP010000022.1"/>
</dbReference>
<feature type="binding site" evidence="2">
    <location>
        <position position="74"/>
    </location>
    <ligand>
        <name>Mg(2+)</name>
        <dbReference type="ChEBI" id="CHEBI:18420"/>
        <label>4</label>
    </ligand>
</feature>
<dbReference type="InterPro" id="IPR010918">
    <property type="entry name" value="PurM-like_C_dom"/>
</dbReference>
<dbReference type="Pfam" id="PF02769">
    <property type="entry name" value="AIRS_C"/>
    <property type="match status" value="1"/>
</dbReference>
<feature type="binding site" evidence="2">
    <location>
        <position position="74"/>
    </location>
    <ligand>
        <name>Mg(2+)</name>
        <dbReference type="ChEBI" id="CHEBI:18420"/>
        <label>2</label>
    </ligand>
</feature>
<dbReference type="HAMAP" id="MF_02128">
    <property type="entry name" value="TMP_kinase"/>
    <property type="match status" value="1"/>
</dbReference>
<dbReference type="Pfam" id="PF00586">
    <property type="entry name" value="AIRS"/>
    <property type="match status" value="1"/>
</dbReference>
<dbReference type="CDD" id="cd02194">
    <property type="entry name" value="ThiL"/>
    <property type="match status" value="1"/>
</dbReference>
<dbReference type="UniPathway" id="UPA00060">
    <property type="reaction ID" value="UER00142"/>
</dbReference>
<feature type="binding site" evidence="2">
    <location>
        <begin position="125"/>
        <end position="126"/>
    </location>
    <ligand>
        <name>ATP</name>
        <dbReference type="ChEBI" id="CHEBI:30616"/>
    </ligand>
</feature>
<feature type="binding site" evidence="2">
    <location>
        <position position="328"/>
    </location>
    <ligand>
        <name>substrate</name>
    </ligand>
</feature>
<feature type="binding site" evidence="2">
    <location>
        <position position="126"/>
    </location>
    <ligand>
        <name>Mg(2+)</name>
        <dbReference type="ChEBI" id="CHEBI:18420"/>
        <label>1</label>
    </ligand>
</feature>
<dbReference type="SUPFAM" id="SSF55326">
    <property type="entry name" value="PurM N-terminal domain-like"/>
    <property type="match status" value="1"/>
</dbReference>
<evidence type="ECO:0000259" key="4">
    <source>
        <dbReference type="Pfam" id="PF02769"/>
    </source>
</evidence>